<dbReference type="EMBL" id="WRXN01000001">
    <property type="protein sequence ID" value="MVT07220.1"/>
    <property type="molecule type" value="Genomic_DNA"/>
</dbReference>
<reference evidence="1 2" key="1">
    <citation type="submission" date="2019-12" db="EMBL/GenBank/DDBJ databases">
        <title>Chitinophaga sp. strain ysch24 (GDMCC 1.1355), whole genome shotgun sequence.</title>
        <authorList>
            <person name="Zhang X."/>
        </authorList>
    </citation>
    <scope>NUCLEOTIDE SEQUENCE [LARGE SCALE GENOMIC DNA]</scope>
    <source>
        <strain evidence="2">ysch24</strain>
    </source>
</reference>
<proteinExistence type="predicted"/>
<comment type="caution">
    <text evidence="1">The sequence shown here is derived from an EMBL/GenBank/DDBJ whole genome shotgun (WGS) entry which is preliminary data.</text>
</comment>
<evidence type="ECO:0000313" key="1">
    <source>
        <dbReference type="EMBL" id="MVT07220.1"/>
    </source>
</evidence>
<dbReference type="RefSeq" id="WP_157304628.1">
    <property type="nucleotide sequence ID" value="NZ_WRXN01000001.1"/>
</dbReference>
<gene>
    <name evidence="1" type="ORF">GO493_03035</name>
</gene>
<name>A0A7K1TYU9_9BACT</name>
<evidence type="ECO:0000313" key="2">
    <source>
        <dbReference type="Proteomes" id="UP000461730"/>
    </source>
</evidence>
<organism evidence="1 2">
    <name type="scientific">Chitinophaga tropicalis</name>
    <dbReference type="NCBI Taxonomy" id="2683588"/>
    <lineage>
        <taxon>Bacteria</taxon>
        <taxon>Pseudomonadati</taxon>
        <taxon>Bacteroidota</taxon>
        <taxon>Chitinophagia</taxon>
        <taxon>Chitinophagales</taxon>
        <taxon>Chitinophagaceae</taxon>
        <taxon>Chitinophaga</taxon>
    </lineage>
</organism>
<dbReference type="AlphaFoldDB" id="A0A7K1TYU9"/>
<dbReference type="Proteomes" id="UP000461730">
    <property type="component" value="Unassembled WGS sequence"/>
</dbReference>
<protein>
    <submittedName>
        <fullName evidence="1">Uncharacterized protein</fullName>
    </submittedName>
</protein>
<keyword evidence="2" id="KW-1185">Reference proteome</keyword>
<accession>A0A7K1TYU9</accession>
<sequence length="148" mass="16739">MKHIQFIPKQVGIVLAAILFLNISFAKAQAYTYAYNKINTPHHEEEPVTVNAFKLDVAQIGEGDALIFKVTIENPGSEKITLSIKDGNNYTLHQETVPATLVYKAKFNMQELQDGNYIFEIRKGKTRLAEKKIDIRTETSINRTVSVQ</sequence>